<dbReference type="EMBL" id="CWQY01000010">
    <property type="protein sequence ID" value="CSC64073.1"/>
    <property type="molecule type" value="Genomic_DNA"/>
</dbReference>
<sequence length="53" mass="6130">MYFLAIEITRRKFASTISFFARRAFASPIDIRRLMSLMRSTDSDVSCSIICSF</sequence>
<reference evidence="1 2" key="1">
    <citation type="submission" date="2015-07" db="EMBL/GenBank/DDBJ databases">
        <authorList>
            <consortium name="Pathogen Informatics"/>
        </authorList>
    </citation>
    <scope>NUCLEOTIDE SEQUENCE [LARGE SCALE GENOMIC DNA]</scope>
    <source>
        <strain evidence="1 2">A316</strain>
    </source>
</reference>
<proteinExistence type="predicted"/>
<evidence type="ECO:0000313" key="2">
    <source>
        <dbReference type="Proteomes" id="UP000041770"/>
    </source>
</evidence>
<organism evidence="1 2">
    <name type="scientific">Vibrio cholerae</name>
    <dbReference type="NCBI Taxonomy" id="666"/>
    <lineage>
        <taxon>Bacteria</taxon>
        <taxon>Pseudomonadati</taxon>
        <taxon>Pseudomonadota</taxon>
        <taxon>Gammaproteobacteria</taxon>
        <taxon>Vibrionales</taxon>
        <taxon>Vibrionaceae</taxon>
        <taxon>Vibrio</taxon>
    </lineage>
</organism>
<dbReference type="Proteomes" id="UP000041770">
    <property type="component" value="Unassembled WGS sequence"/>
</dbReference>
<protein>
    <submittedName>
        <fullName evidence="1">Uncharacterized protein</fullName>
    </submittedName>
</protein>
<gene>
    <name evidence="1" type="ORF">ERS013200_01892</name>
</gene>
<name>A0A655Z8P8_VIBCL</name>
<accession>A0A655Z8P8</accession>
<dbReference type="AlphaFoldDB" id="A0A655Z8P8"/>
<evidence type="ECO:0000313" key="1">
    <source>
        <dbReference type="EMBL" id="CSC64073.1"/>
    </source>
</evidence>